<sequence length="165" mass="19128">MSGILPKKNEEYGTKEYWESEESSFDWFKSYNDIADIIRELIPDKSSRILMLGCGNSTLSQDMYDDGYKNIVNTDYSGILIEKMRHKHEQSRPEMEWHEMDIRDLHFDDDSFDVAIDKGTMDAMMTAKADVWNPPEEVVQNCNREVDEVLSRTSAAATLTDRVQD</sequence>
<evidence type="ECO:0000256" key="3">
    <source>
        <dbReference type="ARBA" id="ARBA00022679"/>
    </source>
</evidence>
<dbReference type="AlphaFoldDB" id="A0A060S5Y8"/>
<keyword evidence="3" id="KW-0808">Transferase</keyword>
<proteinExistence type="inferred from homology"/>
<evidence type="ECO:0000313" key="5">
    <source>
        <dbReference type="EMBL" id="CDO69765.1"/>
    </source>
</evidence>
<dbReference type="EMBL" id="CCBP010000055">
    <property type="protein sequence ID" value="CDO69765.1"/>
    <property type="molecule type" value="Genomic_DNA"/>
</dbReference>
<keyword evidence="6" id="KW-1185">Reference proteome</keyword>
<dbReference type="STRING" id="5643.A0A060S5Y8"/>
<dbReference type="InterPro" id="IPR051419">
    <property type="entry name" value="Lys/N-term_MeTrsfase_sf"/>
</dbReference>
<dbReference type="HOGENOM" id="CLU_065920_4_1_1"/>
<keyword evidence="2" id="KW-0489">Methyltransferase</keyword>
<protein>
    <recommendedName>
        <fullName evidence="4">Methyltransferase domain-containing protein</fullName>
    </recommendedName>
</protein>
<dbReference type="Pfam" id="PF13649">
    <property type="entry name" value="Methyltransf_25"/>
    <property type="match status" value="1"/>
</dbReference>
<feature type="domain" description="Methyltransferase" evidence="4">
    <location>
        <begin position="49"/>
        <end position="123"/>
    </location>
</feature>
<dbReference type="CDD" id="cd02440">
    <property type="entry name" value="AdoMet_MTases"/>
    <property type="match status" value="1"/>
</dbReference>
<dbReference type="PANTHER" id="PTHR12176:SF80">
    <property type="entry name" value="EEF1A LYSINE METHYLTRANSFERASE 4"/>
    <property type="match status" value="1"/>
</dbReference>
<accession>A0A060S5Y8</accession>
<gene>
    <name evidence="5" type="ORF">BN946_scf184766.g10</name>
</gene>
<reference evidence="5" key="1">
    <citation type="submission" date="2014-01" db="EMBL/GenBank/DDBJ databases">
        <title>The genome of the white-rot fungus Pycnoporus cinnabarinus: a basidiomycete model with a versatile arsenal for lignocellulosic biomass breakdown.</title>
        <authorList>
            <person name="Levasseur A."/>
            <person name="Lomascolo A."/>
            <person name="Ruiz-Duenas F.J."/>
            <person name="Uzan E."/>
            <person name="Piumi F."/>
            <person name="Kues U."/>
            <person name="Ram A.F.J."/>
            <person name="Murat C."/>
            <person name="Haon M."/>
            <person name="Benoit I."/>
            <person name="Arfi Y."/>
            <person name="Chevret D."/>
            <person name="Drula E."/>
            <person name="Kwon M.J."/>
            <person name="Gouret P."/>
            <person name="Lesage-Meessen L."/>
            <person name="Lombard V."/>
            <person name="Mariette J."/>
            <person name="Noirot C."/>
            <person name="Park J."/>
            <person name="Patyshakuliyeva A."/>
            <person name="Wieneger R.A.B."/>
            <person name="Wosten H.A.B."/>
            <person name="Martin F."/>
            <person name="Coutinho P.M."/>
            <person name="de Vries R."/>
            <person name="Martinez A.T."/>
            <person name="Klopp C."/>
            <person name="Pontarotti P."/>
            <person name="Henrissat B."/>
            <person name="Record E."/>
        </authorList>
    </citation>
    <scope>NUCLEOTIDE SEQUENCE [LARGE SCALE GENOMIC DNA]</scope>
    <source>
        <strain evidence="5">BRFM137</strain>
    </source>
</reference>
<dbReference type="SUPFAM" id="SSF53335">
    <property type="entry name" value="S-adenosyl-L-methionine-dependent methyltransferases"/>
    <property type="match status" value="1"/>
</dbReference>
<organism evidence="5 6">
    <name type="scientific">Pycnoporus cinnabarinus</name>
    <name type="common">Cinnabar-red polypore</name>
    <name type="synonym">Trametes cinnabarina</name>
    <dbReference type="NCBI Taxonomy" id="5643"/>
    <lineage>
        <taxon>Eukaryota</taxon>
        <taxon>Fungi</taxon>
        <taxon>Dikarya</taxon>
        <taxon>Basidiomycota</taxon>
        <taxon>Agaricomycotina</taxon>
        <taxon>Agaricomycetes</taxon>
        <taxon>Polyporales</taxon>
        <taxon>Polyporaceae</taxon>
        <taxon>Trametes</taxon>
    </lineage>
</organism>
<comment type="similarity">
    <text evidence="1">Belongs to the methyltransferase superfamily.</text>
</comment>
<dbReference type="InterPro" id="IPR029063">
    <property type="entry name" value="SAM-dependent_MTases_sf"/>
</dbReference>
<dbReference type="GO" id="GO:0008168">
    <property type="term" value="F:methyltransferase activity"/>
    <property type="evidence" value="ECO:0007669"/>
    <property type="project" value="UniProtKB-KW"/>
</dbReference>
<dbReference type="OMA" id="EDMWEDG"/>
<evidence type="ECO:0000259" key="4">
    <source>
        <dbReference type="Pfam" id="PF13649"/>
    </source>
</evidence>
<evidence type="ECO:0000256" key="2">
    <source>
        <dbReference type="ARBA" id="ARBA00022603"/>
    </source>
</evidence>
<dbReference type="Gene3D" id="3.40.50.150">
    <property type="entry name" value="Vaccinia Virus protein VP39"/>
    <property type="match status" value="1"/>
</dbReference>
<evidence type="ECO:0000313" key="6">
    <source>
        <dbReference type="Proteomes" id="UP000029665"/>
    </source>
</evidence>
<comment type="caution">
    <text evidence="5">The sequence shown here is derived from an EMBL/GenBank/DDBJ whole genome shotgun (WGS) entry which is preliminary data.</text>
</comment>
<name>A0A060S5Y8_PYCCI</name>
<dbReference type="GO" id="GO:0032259">
    <property type="term" value="P:methylation"/>
    <property type="evidence" value="ECO:0007669"/>
    <property type="project" value="UniProtKB-KW"/>
</dbReference>
<dbReference type="OrthoDB" id="411785at2759"/>
<dbReference type="Proteomes" id="UP000029665">
    <property type="component" value="Unassembled WGS sequence"/>
</dbReference>
<evidence type="ECO:0000256" key="1">
    <source>
        <dbReference type="ARBA" id="ARBA00008361"/>
    </source>
</evidence>
<dbReference type="PANTHER" id="PTHR12176">
    <property type="entry name" value="SAM-DEPENDENT METHYLTRANSFERASE SUPERFAMILY PROTEIN"/>
    <property type="match status" value="1"/>
</dbReference>
<dbReference type="InterPro" id="IPR041698">
    <property type="entry name" value="Methyltransf_25"/>
</dbReference>